<protein>
    <submittedName>
        <fullName evidence="1">Uncharacterized protein</fullName>
    </submittedName>
</protein>
<keyword evidence="2" id="KW-1185">Reference proteome</keyword>
<sequence length="85" mass="9899">MNKQLELLSKLAGAAVNPQAKDKLLWCGSDRESFTVKKCYSHLCSNKKVIESWPWKLHSDCDLEKEEEKELIWRTKLPTKVICYS</sequence>
<gene>
    <name evidence="1" type="ORF">H5410_057285</name>
</gene>
<comment type="caution">
    <text evidence="1">The sequence shown here is derived from an EMBL/GenBank/DDBJ whole genome shotgun (WGS) entry which is preliminary data.</text>
</comment>
<evidence type="ECO:0000313" key="1">
    <source>
        <dbReference type="EMBL" id="KAG5577151.1"/>
    </source>
</evidence>
<name>A0A9J5WPN0_SOLCO</name>
<dbReference type="AlphaFoldDB" id="A0A9J5WPN0"/>
<proteinExistence type="predicted"/>
<evidence type="ECO:0000313" key="2">
    <source>
        <dbReference type="Proteomes" id="UP000824120"/>
    </source>
</evidence>
<reference evidence="1 2" key="1">
    <citation type="submission" date="2020-09" db="EMBL/GenBank/DDBJ databases">
        <title>De no assembly of potato wild relative species, Solanum commersonii.</title>
        <authorList>
            <person name="Cho K."/>
        </authorList>
    </citation>
    <scope>NUCLEOTIDE SEQUENCE [LARGE SCALE GENOMIC DNA]</scope>
    <source>
        <strain evidence="1">LZ3.2</strain>
        <tissue evidence="1">Leaf</tissue>
    </source>
</reference>
<organism evidence="1 2">
    <name type="scientific">Solanum commersonii</name>
    <name type="common">Commerson's wild potato</name>
    <name type="synonym">Commerson's nightshade</name>
    <dbReference type="NCBI Taxonomy" id="4109"/>
    <lineage>
        <taxon>Eukaryota</taxon>
        <taxon>Viridiplantae</taxon>
        <taxon>Streptophyta</taxon>
        <taxon>Embryophyta</taxon>
        <taxon>Tracheophyta</taxon>
        <taxon>Spermatophyta</taxon>
        <taxon>Magnoliopsida</taxon>
        <taxon>eudicotyledons</taxon>
        <taxon>Gunneridae</taxon>
        <taxon>Pentapetalae</taxon>
        <taxon>asterids</taxon>
        <taxon>lamiids</taxon>
        <taxon>Solanales</taxon>
        <taxon>Solanaceae</taxon>
        <taxon>Solanoideae</taxon>
        <taxon>Solaneae</taxon>
        <taxon>Solanum</taxon>
    </lineage>
</organism>
<dbReference type="Proteomes" id="UP000824120">
    <property type="component" value="Chromosome 11"/>
</dbReference>
<dbReference type="EMBL" id="JACXVP010000011">
    <property type="protein sequence ID" value="KAG5577151.1"/>
    <property type="molecule type" value="Genomic_DNA"/>
</dbReference>
<accession>A0A9J5WPN0</accession>